<dbReference type="PRINTS" id="PR00046">
    <property type="entry name" value="SIGMA70FCT"/>
</dbReference>
<evidence type="ECO:0000256" key="1">
    <source>
        <dbReference type="ARBA" id="ARBA00007788"/>
    </source>
</evidence>
<dbReference type="InterPro" id="IPR050239">
    <property type="entry name" value="Sigma-70_RNA_pol_init_factors"/>
</dbReference>
<reference evidence="7" key="1">
    <citation type="journal article" date="2019" name="Toxins">
        <title>Detection of Abrin-Like and Prepropulchellin-Like Toxin Genes and Transcripts Using Whole Genome Sequencing and Full-Length Transcript Sequencing of Abrus precatorius.</title>
        <authorList>
            <person name="Hovde B.T."/>
            <person name="Daligault H.E."/>
            <person name="Hanschen E.R."/>
            <person name="Kunde Y.A."/>
            <person name="Johnson M.B."/>
            <person name="Starkenburg S.R."/>
            <person name="Johnson S.L."/>
        </authorList>
    </citation>
    <scope>NUCLEOTIDE SEQUENCE [LARGE SCALE GENOMIC DNA]</scope>
</reference>
<dbReference type="PROSITE" id="PS00716">
    <property type="entry name" value="SIGMA70_2"/>
    <property type="match status" value="1"/>
</dbReference>
<evidence type="ECO:0000313" key="8">
    <source>
        <dbReference type="RefSeq" id="XP_027349580.1"/>
    </source>
</evidence>
<evidence type="ECO:0000256" key="3">
    <source>
        <dbReference type="ARBA" id="ARBA00023082"/>
    </source>
</evidence>
<keyword evidence="4" id="KW-0238">DNA-binding</keyword>
<dbReference type="SUPFAM" id="SSF88659">
    <property type="entry name" value="Sigma3 and sigma4 domains of RNA polymerase sigma factors"/>
    <property type="match status" value="2"/>
</dbReference>
<keyword evidence="3" id="KW-0731">Sigma factor</keyword>
<dbReference type="Pfam" id="PF04542">
    <property type="entry name" value="Sigma70_r2"/>
    <property type="match status" value="1"/>
</dbReference>
<dbReference type="InterPro" id="IPR007627">
    <property type="entry name" value="RNA_pol_sigma70_r2"/>
</dbReference>
<dbReference type="Gene3D" id="1.20.120.1810">
    <property type="match status" value="1"/>
</dbReference>
<dbReference type="KEGG" id="aprc:113861160"/>
<dbReference type="Pfam" id="PF04539">
    <property type="entry name" value="Sigma70_r3"/>
    <property type="match status" value="1"/>
</dbReference>
<sequence length="569" mass="64534">MFCSSPSFPSSSPSPLVMMLHEQAAPAVASWFSSFASQHFPTSVLLQEQRDEYRPVLHVNNKEATLNTRQMDMALVHEKSNIGNADQLVHDFIQQLHLRSHLQNVCLFIGCMDCMVSCRWTCSPTREIAAFLTPRPVDIDSERPADGQPGIVFSLAEQALLASKQAASIAAAMKSIKADDDDPLPSCLDFSSLADSSVEKNKIVRSTRIIKRRSKQRKVSKLKLLDEGSYFPRKADVRGRLHVEKKLKDGFDQNDPVRSFLSVPESKQLLTLEEEAQLITQLQDLSRLEKVKIRLQSQLGREPTLVEWADVVGLSCYALQMQLHRGSRSKEKLVHANLRMVVHIAKHYQGHGLSLQDMLQVGSTGLIKSIEKFKPASGCRLGTYAYWWIRHTIRKAIFLNSRVIRLPENLYSLLGKVKEAKKLYIRQGNLRPTKEEIAGRVGISVEKLEKLLYAARTPISMHQTVWADQDKTYQEITADPSIEIPEVSVAKQLMRRHVRSLLNILSPKEKRIIMLRFGIEDGYEKTLSDIGRVFGLSMERVRQLESRALSKLRQCIVSQELKTYVDLIV</sequence>
<dbReference type="GeneID" id="113861160"/>
<dbReference type="Gene3D" id="1.10.10.10">
    <property type="entry name" value="Winged helix-like DNA-binding domain superfamily/Winged helix DNA-binding domain"/>
    <property type="match status" value="2"/>
</dbReference>
<dbReference type="InterPro" id="IPR000943">
    <property type="entry name" value="RNA_pol_sigma70"/>
</dbReference>
<dbReference type="InterPro" id="IPR014284">
    <property type="entry name" value="RNA_pol_sigma-70_dom"/>
</dbReference>
<dbReference type="AlphaFoldDB" id="A0A8B8L082"/>
<comment type="similarity">
    <text evidence="1">Belongs to the sigma-70 factor family.</text>
</comment>
<evidence type="ECO:0000256" key="2">
    <source>
        <dbReference type="ARBA" id="ARBA00023015"/>
    </source>
</evidence>
<dbReference type="RefSeq" id="XP_027349580.1">
    <property type="nucleotide sequence ID" value="XM_027493779.1"/>
</dbReference>
<keyword evidence="2" id="KW-0805">Transcription regulation</keyword>
<dbReference type="GO" id="GO:0016987">
    <property type="term" value="F:sigma factor activity"/>
    <property type="evidence" value="ECO:0007669"/>
    <property type="project" value="UniProtKB-KW"/>
</dbReference>
<evidence type="ECO:0000256" key="4">
    <source>
        <dbReference type="ARBA" id="ARBA00023125"/>
    </source>
</evidence>
<dbReference type="Proteomes" id="UP000694853">
    <property type="component" value="Unplaced"/>
</dbReference>
<feature type="domain" description="RNA polymerase sigma-70" evidence="6">
    <location>
        <begin position="526"/>
        <end position="552"/>
    </location>
</feature>
<dbReference type="GO" id="GO:0003677">
    <property type="term" value="F:DNA binding"/>
    <property type="evidence" value="ECO:0007669"/>
    <property type="project" value="UniProtKB-KW"/>
</dbReference>
<keyword evidence="7" id="KW-1185">Reference proteome</keyword>
<dbReference type="InterPro" id="IPR036388">
    <property type="entry name" value="WH-like_DNA-bd_sf"/>
</dbReference>
<dbReference type="PANTHER" id="PTHR30603">
    <property type="entry name" value="RNA POLYMERASE SIGMA FACTOR RPO"/>
    <property type="match status" value="1"/>
</dbReference>
<accession>A0A8B8L082</accession>
<dbReference type="InterPro" id="IPR013324">
    <property type="entry name" value="RNA_pol_sigma_r3/r4-like"/>
</dbReference>
<dbReference type="InterPro" id="IPR007624">
    <property type="entry name" value="RNA_pol_sigma70_r3"/>
</dbReference>
<reference evidence="8" key="2">
    <citation type="submission" date="2025-08" db="UniProtKB">
        <authorList>
            <consortium name="RefSeq"/>
        </authorList>
    </citation>
    <scope>IDENTIFICATION</scope>
    <source>
        <tissue evidence="8">Young leaves</tissue>
    </source>
</reference>
<evidence type="ECO:0000259" key="6">
    <source>
        <dbReference type="PROSITE" id="PS00716"/>
    </source>
</evidence>
<organism evidence="7 8">
    <name type="scientific">Abrus precatorius</name>
    <name type="common">Indian licorice</name>
    <name type="synonym">Glycine abrus</name>
    <dbReference type="NCBI Taxonomy" id="3816"/>
    <lineage>
        <taxon>Eukaryota</taxon>
        <taxon>Viridiplantae</taxon>
        <taxon>Streptophyta</taxon>
        <taxon>Embryophyta</taxon>
        <taxon>Tracheophyta</taxon>
        <taxon>Spermatophyta</taxon>
        <taxon>Magnoliopsida</taxon>
        <taxon>eudicotyledons</taxon>
        <taxon>Gunneridae</taxon>
        <taxon>Pentapetalae</taxon>
        <taxon>rosids</taxon>
        <taxon>fabids</taxon>
        <taxon>Fabales</taxon>
        <taxon>Fabaceae</taxon>
        <taxon>Papilionoideae</taxon>
        <taxon>50 kb inversion clade</taxon>
        <taxon>NPAAA clade</taxon>
        <taxon>indigoferoid/millettioid clade</taxon>
        <taxon>Abreae</taxon>
        <taxon>Abrus</taxon>
    </lineage>
</organism>
<dbReference type="NCBIfam" id="TIGR02937">
    <property type="entry name" value="sigma70-ECF"/>
    <property type="match status" value="1"/>
</dbReference>
<dbReference type="GO" id="GO:0071482">
    <property type="term" value="P:cellular response to light stimulus"/>
    <property type="evidence" value="ECO:0007669"/>
    <property type="project" value="UniProtKB-ARBA"/>
</dbReference>
<evidence type="ECO:0000256" key="5">
    <source>
        <dbReference type="ARBA" id="ARBA00023163"/>
    </source>
</evidence>
<proteinExistence type="inferred from homology"/>
<dbReference type="CDD" id="cd06171">
    <property type="entry name" value="Sigma70_r4"/>
    <property type="match status" value="1"/>
</dbReference>
<gene>
    <name evidence="8" type="primary">LOC113861160</name>
</gene>
<name>A0A8B8L082_ABRPR</name>
<dbReference type="OrthoDB" id="206108at2759"/>
<dbReference type="InterPro" id="IPR007630">
    <property type="entry name" value="RNA_pol_sigma70_r4"/>
</dbReference>
<evidence type="ECO:0000313" key="7">
    <source>
        <dbReference type="Proteomes" id="UP000694853"/>
    </source>
</evidence>
<keyword evidence="5" id="KW-0804">Transcription</keyword>
<protein>
    <submittedName>
        <fullName evidence="8">RNA polymerase sigma factor sigF, chloroplastic-like isoform X1</fullName>
    </submittedName>
</protein>
<dbReference type="PANTHER" id="PTHR30603:SF45">
    <property type="entry name" value="RNA POLYMERASE SIGMA FACTOR SIGF, CHLOROPLASTIC"/>
    <property type="match status" value="1"/>
</dbReference>
<dbReference type="Pfam" id="PF04545">
    <property type="entry name" value="Sigma70_r4"/>
    <property type="match status" value="1"/>
</dbReference>
<dbReference type="SUPFAM" id="SSF88946">
    <property type="entry name" value="Sigma2 domain of RNA polymerase sigma factors"/>
    <property type="match status" value="1"/>
</dbReference>
<dbReference type="GO" id="GO:0006352">
    <property type="term" value="P:DNA-templated transcription initiation"/>
    <property type="evidence" value="ECO:0007669"/>
    <property type="project" value="InterPro"/>
</dbReference>
<dbReference type="InterPro" id="IPR013325">
    <property type="entry name" value="RNA_pol_sigma_r2"/>
</dbReference>